<dbReference type="InterPro" id="IPR036465">
    <property type="entry name" value="vWFA_dom_sf"/>
</dbReference>
<accession>A0A0S7BIQ0</accession>
<dbReference type="SMART" id="SM00327">
    <property type="entry name" value="VWA"/>
    <property type="match status" value="1"/>
</dbReference>
<dbReference type="Pfam" id="PF00092">
    <property type="entry name" value="VWA"/>
    <property type="match status" value="1"/>
</dbReference>
<dbReference type="InterPro" id="IPR002035">
    <property type="entry name" value="VWF_A"/>
</dbReference>
<dbReference type="SUPFAM" id="SSF53300">
    <property type="entry name" value="vWA-like"/>
    <property type="match status" value="1"/>
</dbReference>
<gene>
    <name evidence="3" type="ORF">ATC1_13201</name>
</gene>
<feature type="compositionally biased region" description="Basic and acidic residues" evidence="1">
    <location>
        <begin position="218"/>
        <end position="228"/>
    </location>
</feature>
<name>A0A0S7BIQ0_9CHLR</name>
<evidence type="ECO:0000259" key="2">
    <source>
        <dbReference type="PROSITE" id="PS50234"/>
    </source>
</evidence>
<dbReference type="Gene3D" id="3.40.50.410">
    <property type="entry name" value="von Willebrand factor, type A domain"/>
    <property type="match status" value="1"/>
</dbReference>
<protein>
    <submittedName>
        <fullName evidence="3">Uncharacterized conserved protein YegL, contains vWA domain of TerY type</fullName>
    </submittedName>
</protein>
<keyword evidence="4" id="KW-1185">Reference proteome</keyword>
<dbReference type="EMBL" id="DF968181">
    <property type="protein sequence ID" value="GAP40234.1"/>
    <property type="molecule type" value="Genomic_DNA"/>
</dbReference>
<dbReference type="InterPro" id="IPR011392">
    <property type="entry name" value="Tellurite-R_TerY"/>
</dbReference>
<dbReference type="PIRSF" id="PIRSF020634">
    <property type="entry name" value="TerY_vWA"/>
    <property type="match status" value="1"/>
</dbReference>
<dbReference type="PROSITE" id="PS50234">
    <property type="entry name" value="VWFA"/>
    <property type="match status" value="1"/>
</dbReference>
<dbReference type="RefSeq" id="WP_236688120.1">
    <property type="nucleotide sequence ID" value="NZ_DF968181.1"/>
</dbReference>
<evidence type="ECO:0000256" key="1">
    <source>
        <dbReference type="SAM" id="MobiDB-lite"/>
    </source>
</evidence>
<feature type="region of interest" description="Disordered" evidence="1">
    <location>
        <begin position="203"/>
        <end position="228"/>
    </location>
</feature>
<sequence length="228" mass="25591">MIEQKYFNDDVPPIINANEPHMACLLLLDISGSMAGEPIRELNEGLNKFKSDVCQDKATQDLLDIAIVVFNDLPRVEQEFVPVGFMKPVNLAAGGGTEMAPAITQAIEMVNERSRFYRRSGTQPYKPWIIMISDGYGGNVDQIANTIHDMEKKGKLKFFSLGVEGYDPKVLHQLSGEKVMKLKGYDFTGFFDWIHKSMRSISESAPSETPKGIPLPESVDKDTTRWME</sequence>
<evidence type="ECO:0000313" key="3">
    <source>
        <dbReference type="EMBL" id="GAP40234.1"/>
    </source>
</evidence>
<dbReference type="Proteomes" id="UP000053370">
    <property type="component" value="Unassembled WGS sequence"/>
</dbReference>
<dbReference type="STRING" id="1678840.ATC1_13201"/>
<evidence type="ECO:0000313" key="4">
    <source>
        <dbReference type="Proteomes" id="UP000053370"/>
    </source>
</evidence>
<dbReference type="AlphaFoldDB" id="A0A0S7BIQ0"/>
<proteinExistence type="predicted"/>
<reference evidence="3" key="1">
    <citation type="journal article" date="2015" name="Genome Announc.">
        <title>Draft Genome Sequence of Anaerolineae Strain TC1, a Novel Isolate from a Methanogenic Wastewater Treatment System.</title>
        <authorList>
            <person name="Matsuura N."/>
            <person name="Tourlousse D.M."/>
            <person name="Sun L."/>
            <person name="Toyonaga M."/>
            <person name="Kuroda K."/>
            <person name="Ohashi A."/>
            <person name="Cruz R."/>
            <person name="Yamaguchi T."/>
            <person name="Sekiguchi Y."/>
        </authorList>
    </citation>
    <scope>NUCLEOTIDE SEQUENCE [LARGE SCALE GENOMIC DNA]</scope>
    <source>
        <strain evidence="3">TC1</strain>
    </source>
</reference>
<organism evidence="3">
    <name type="scientific">Flexilinea flocculi</name>
    <dbReference type="NCBI Taxonomy" id="1678840"/>
    <lineage>
        <taxon>Bacteria</taxon>
        <taxon>Bacillati</taxon>
        <taxon>Chloroflexota</taxon>
        <taxon>Anaerolineae</taxon>
        <taxon>Anaerolineales</taxon>
        <taxon>Anaerolineaceae</taxon>
        <taxon>Flexilinea</taxon>
    </lineage>
</organism>
<feature type="domain" description="VWFA" evidence="2">
    <location>
        <begin position="23"/>
        <end position="201"/>
    </location>
</feature>